<reference evidence="1 2" key="1">
    <citation type="submission" date="2018-02" db="EMBL/GenBank/DDBJ databases">
        <title>The genomes of Aspergillus section Nigri reveals drivers in fungal speciation.</title>
        <authorList>
            <consortium name="DOE Joint Genome Institute"/>
            <person name="Vesth T.C."/>
            <person name="Nybo J."/>
            <person name="Theobald S."/>
            <person name="Brandl J."/>
            <person name="Frisvad J.C."/>
            <person name="Nielsen K.F."/>
            <person name="Lyhne E.K."/>
            <person name="Kogle M.E."/>
            <person name="Kuo A."/>
            <person name="Riley R."/>
            <person name="Clum A."/>
            <person name="Nolan M."/>
            <person name="Lipzen A."/>
            <person name="Salamov A."/>
            <person name="Henrissat B."/>
            <person name="Wiebenga A."/>
            <person name="De vries R.P."/>
            <person name="Grigoriev I.V."/>
            <person name="Mortensen U.H."/>
            <person name="Andersen M.R."/>
            <person name="Baker S.E."/>
        </authorList>
    </citation>
    <scope>NUCLEOTIDE SEQUENCE [LARGE SCALE GENOMIC DNA]</scope>
    <source>
        <strain evidence="1 2">CBS 114.51</strain>
    </source>
</reference>
<dbReference type="EMBL" id="KZ824799">
    <property type="protein sequence ID" value="RAH80907.1"/>
    <property type="molecule type" value="Genomic_DNA"/>
</dbReference>
<protein>
    <submittedName>
        <fullName evidence="1">Uncharacterized protein</fullName>
    </submittedName>
</protein>
<keyword evidence="2" id="KW-1185">Reference proteome</keyword>
<sequence>MAFITPRSIVGQRAASRSLPSAYQTQTPNVRSLLYLSLLLGAVLARLPARGRCHGQFREHAGTTYSLLFAAALQGRQVGNT</sequence>
<accession>A0A8T8WYF1</accession>
<dbReference type="AlphaFoldDB" id="A0A8T8WYF1"/>
<gene>
    <name evidence="1" type="ORF">BO86DRAFT_389872</name>
</gene>
<evidence type="ECO:0000313" key="1">
    <source>
        <dbReference type="EMBL" id="RAH80907.1"/>
    </source>
</evidence>
<name>A0A8T8WYF1_ASPJA</name>
<dbReference type="RefSeq" id="XP_025526801.1">
    <property type="nucleotide sequence ID" value="XM_025672243.1"/>
</dbReference>
<dbReference type="Proteomes" id="UP000249497">
    <property type="component" value="Unassembled WGS sequence"/>
</dbReference>
<organism evidence="1 2">
    <name type="scientific">Aspergillus japonicus CBS 114.51</name>
    <dbReference type="NCBI Taxonomy" id="1448312"/>
    <lineage>
        <taxon>Eukaryota</taxon>
        <taxon>Fungi</taxon>
        <taxon>Dikarya</taxon>
        <taxon>Ascomycota</taxon>
        <taxon>Pezizomycotina</taxon>
        <taxon>Eurotiomycetes</taxon>
        <taxon>Eurotiomycetidae</taxon>
        <taxon>Eurotiales</taxon>
        <taxon>Aspergillaceae</taxon>
        <taxon>Aspergillus</taxon>
        <taxon>Aspergillus subgen. Circumdati</taxon>
    </lineage>
</organism>
<proteinExistence type="predicted"/>
<evidence type="ECO:0000313" key="2">
    <source>
        <dbReference type="Proteomes" id="UP000249497"/>
    </source>
</evidence>
<dbReference type="GeneID" id="37175935"/>